<organism evidence="4">
    <name type="scientific">hydrothermal vent metagenome</name>
    <dbReference type="NCBI Taxonomy" id="652676"/>
    <lineage>
        <taxon>unclassified sequences</taxon>
        <taxon>metagenomes</taxon>
        <taxon>ecological metagenomes</taxon>
    </lineage>
</organism>
<evidence type="ECO:0000256" key="1">
    <source>
        <dbReference type="ARBA" id="ARBA00010476"/>
    </source>
</evidence>
<dbReference type="CDD" id="cd06257">
    <property type="entry name" value="DnaJ"/>
    <property type="match status" value="1"/>
</dbReference>
<evidence type="ECO:0000313" key="4">
    <source>
        <dbReference type="EMBL" id="VAW92862.1"/>
    </source>
</evidence>
<dbReference type="Pfam" id="PF07743">
    <property type="entry name" value="HSCB_C"/>
    <property type="match status" value="1"/>
</dbReference>
<dbReference type="SUPFAM" id="SSF46565">
    <property type="entry name" value="Chaperone J-domain"/>
    <property type="match status" value="1"/>
</dbReference>
<dbReference type="InterPro" id="IPR036386">
    <property type="entry name" value="HscB_C_sf"/>
</dbReference>
<dbReference type="SUPFAM" id="SSF47144">
    <property type="entry name" value="HSC20 (HSCB), C-terminal oligomerisation domain"/>
    <property type="match status" value="1"/>
</dbReference>
<dbReference type="GO" id="GO:0044571">
    <property type="term" value="P:[2Fe-2S] cluster assembly"/>
    <property type="evidence" value="ECO:0007669"/>
    <property type="project" value="InterPro"/>
</dbReference>
<gene>
    <name evidence="4" type="ORF">MNBD_GAMMA22-499</name>
</gene>
<dbReference type="SMART" id="SM00271">
    <property type="entry name" value="DnaJ"/>
    <property type="match status" value="1"/>
</dbReference>
<dbReference type="PROSITE" id="PS50076">
    <property type="entry name" value="DNAJ_2"/>
    <property type="match status" value="1"/>
</dbReference>
<accession>A0A3B0ZZG9</accession>
<dbReference type="HAMAP" id="MF_00682">
    <property type="entry name" value="HscB"/>
    <property type="match status" value="1"/>
</dbReference>
<dbReference type="GO" id="GO:0001671">
    <property type="term" value="F:ATPase activator activity"/>
    <property type="evidence" value="ECO:0007669"/>
    <property type="project" value="InterPro"/>
</dbReference>
<dbReference type="AlphaFoldDB" id="A0A3B0ZZG9"/>
<dbReference type="Gene3D" id="1.20.1280.20">
    <property type="entry name" value="HscB, C-terminal domain"/>
    <property type="match status" value="1"/>
</dbReference>
<proteinExistence type="inferred from homology"/>
<dbReference type="EMBL" id="UOFS01000013">
    <property type="protein sequence ID" value="VAW92862.1"/>
    <property type="molecule type" value="Genomic_DNA"/>
</dbReference>
<keyword evidence="2" id="KW-0143">Chaperone</keyword>
<dbReference type="PANTHER" id="PTHR14021:SF15">
    <property type="entry name" value="IRON-SULFUR CLUSTER CO-CHAPERONE PROTEIN HSCB"/>
    <property type="match status" value="1"/>
</dbReference>
<dbReference type="NCBIfam" id="TIGR00714">
    <property type="entry name" value="hscB"/>
    <property type="match status" value="1"/>
</dbReference>
<reference evidence="4" key="1">
    <citation type="submission" date="2018-06" db="EMBL/GenBank/DDBJ databases">
        <authorList>
            <person name="Zhirakovskaya E."/>
        </authorList>
    </citation>
    <scope>NUCLEOTIDE SEQUENCE</scope>
</reference>
<dbReference type="GO" id="GO:1990230">
    <property type="term" value="C:iron-sulfur cluster transfer complex"/>
    <property type="evidence" value="ECO:0007669"/>
    <property type="project" value="TreeGrafter"/>
</dbReference>
<sequence length="196" mass="22883">MWLWRKLQRINRTFMSNLLSQNHFELFGFSSSYDIDLLKLSEIYRELQKTVHPDRFANASDSEKLLSAQKATRVNEAYSCLKSPIQRAQYLLEINNIKYNNEAETIQDPEFLMEQMELREALANINGSNDALASLDIMLGDIGKRINRSQNQLSDLFIELTENNLLRAKKIIQEMQFLIKLQHEAEDLEEDLINAQ</sequence>
<dbReference type="InterPro" id="IPR001623">
    <property type="entry name" value="DnaJ_domain"/>
</dbReference>
<name>A0A3B0ZZG9_9ZZZZ</name>
<feature type="domain" description="J" evidence="3">
    <location>
        <begin position="22"/>
        <end position="94"/>
    </location>
</feature>
<dbReference type="PANTHER" id="PTHR14021">
    <property type="entry name" value="IRON-SULFUR CLUSTER CO-CHAPERONE PROTEIN HSCB"/>
    <property type="match status" value="1"/>
</dbReference>
<dbReference type="GO" id="GO:0051259">
    <property type="term" value="P:protein complex oligomerization"/>
    <property type="evidence" value="ECO:0007669"/>
    <property type="project" value="InterPro"/>
</dbReference>
<dbReference type="Gene3D" id="1.10.287.110">
    <property type="entry name" value="DnaJ domain"/>
    <property type="match status" value="1"/>
</dbReference>
<dbReference type="InterPro" id="IPR004640">
    <property type="entry name" value="HscB"/>
</dbReference>
<comment type="similarity">
    <text evidence="1">Belongs to the HscB family.</text>
</comment>
<protein>
    <submittedName>
        <fullName evidence="4">Chaperone protein HscB</fullName>
    </submittedName>
</protein>
<dbReference type="InterPro" id="IPR009073">
    <property type="entry name" value="HscB_oligo_C"/>
</dbReference>
<evidence type="ECO:0000256" key="2">
    <source>
        <dbReference type="ARBA" id="ARBA00023186"/>
    </source>
</evidence>
<evidence type="ECO:0000259" key="3">
    <source>
        <dbReference type="PROSITE" id="PS50076"/>
    </source>
</evidence>
<dbReference type="InterPro" id="IPR036869">
    <property type="entry name" value="J_dom_sf"/>
</dbReference>
<dbReference type="GO" id="GO:0051087">
    <property type="term" value="F:protein-folding chaperone binding"/>
    <property type="evidence" value="ECO:0007669"/>
    <property type="project" value="InterPro"/>
</dbReference>